<feature type="domain" description="Dockerin" evidence="2">
    <location>
        <begin position="280"/>
        <end position="345"/>
    </location>
</feature>
<dbReference type="SUPFAM" id="SSF52058">
    <property type="entry name" value="L domain-like"/>
    <property type="match status" value="1"/>
</dbReference>
<dbReference type="GO" id="GO:0000272">
    <property type="term" value="P:polysaccharide catabolic process"/>
    <property type="evidence" value="ECO:0007669"/>
    <property type="project" value="InterPro"/>
</dbReference>
<dbReference type="CDD" id="cd14256">
    <property type="entry name" value="Dockerin_I"/>
    <property type="match status" value="1"/>
</dbReference>
<dbReference type="SUPFAM" id="SSF63446">
    <property type="entry name" value="Type I dockerin domain"/>
    <property type="match status" value="1"/>
</dbReference>
<dbReference type="PANTHER" id="PTHR45661:SF3">
    <property type="entry name" value="IG-LIKE DOMAIN-CONTAINING PROTEIN"/>
    <property type="match status" value="1"/>
</dbReference>
<dbReference type="Gene3D" id="3.80.10.10">
    <property type="entry name" value="Ribonuclease Inhibitor"/>
    <property type="match status" value="1"/>
</dbReference>
<dbReference type="Pfam" id="PF00404">
    <property type="entry name" value="Dockerin_1"/>
    <property type="match status" value="1"/>
</dbReference>
<dbReference type="InterPro" id="IPR032675">
    <property type="entry name" value="LRR_dom_sf"/>
</dbReference>
<dbReference type="EMBL" id="FOKQ01000002">
    <property type="protein sequence ID" value="SFB71895.1"/>
    <property type="molecule type" value="Genomic_DNA"/>
</dbReference>
<dbReference type="InterPro" id="IPR053139">
    <property type="entry name" value="Surface_bspA-like"/>
</dbReference>
<sequence length="345" mass="36443">MKRIAAFAIALTVVFGGTAYLPCTVSDSTIIASADTSQGGFVVSKKGDGTCTVTGFVGKSENVEIPAQIFGLTVTEIGENAFLFNENMKTLVIPDTVKVIRKGAFSNCYELTTVKVGKGVEIMEDKAFFDCTKLASINIPENTMYLGRLCFAESSLKSVTMPRNDCVLGDQLFSGCTKLETLILPSKLFTIPQLMCYNCSSLKNVTIPESVCSIADGAFRGCSSLKTLNIPAAVQVVGDYAIGFDLNSNKVSGFTAKVIAGTAGETYVKKYGLNYTYGSGGSLKGDVNGDGLVNITDVSKCAAHIKGKKLLDSAAQARADVNGDGKINITDVTKIAAQVKGKKKL</sequence>
<evidence type="ECO:0000259" key="2">
    <source>
        <dbReference type="PROSITE" id="PS51766"/>
    </source>
</evidence>
<evidence type="ECO:0000256" key="1">
    <source>
        <dbReference type="SAM" id="SignalP"/>
    </source>
</evidence>
<feature type="signal peptide" evidence="1">
    <location>
        <begin position="1"/>
        <end position="19"/>
    </location>
</feature>
<accession>A0A1I1DAC5</accession>
<evidence type="ECO:0000313" key="3">
    <source>
        <dbReference type="EMBL" id="SFB71895.1"/>
    </source>
</evidence>
<reference evidence="3 4" key="1">
    <citation type="submission" date="2016-10" db="EMBL/GenBank/DDBJ databases">
        <authorList>
            <person name="de Groot N.N."/>
        </authorList>
    </citation>
    <scope>NUCLEOTIDE SEQUENCE [LARGE SCALE GENOMIC DNA]</scope>
    <source>
        <strain evidence="3 4">AR67</strain>
    </source>
</reference>
<keyword evidence="1" id="KW-0732">Signal</keyword>
<dbReference type="RefSeq" id="WP_074959737.1">
    <property type="nucleotide sequence ID" value="NZ_FOKQ01000002.1"/>
</dbReference>
<dbReference type="Gene3D" id="1.10.1330.10">
    <property type="entry name" value="Dockerin domain"/>
    <property type="match status" value="1"/>
</dbReference>
<gene>
    <name evidence="3" type="ORF">SAMN02910406_00320</name>
</gene>
<dbReference type="Pfam" id="PF13306">
    <property type="entry name" value="LRR_5"/>
    <property type="match status" value="1"/>
</dbReference>
<dbReference type="GO" id="GO:0004553">
    <property type="term" value="F:hydrolase activity, hydrolyzing O-glycosyl compounds"/>
    <property type="evidence" value="ECO:0007669"/>
    <property type="project" value="InterPro"/>
</dbReference>
<evidence type="ECO:0000313" key="4">
    <source>
        <dbReference type="Proteomes" id="UP000182192"/>
    </source>
</evidence>
<dbReference type="InterPro" id="IPR018247">
    <property type="entry name" value="EF_Hand_1_Ca_BS"/>
</dbReference>
<dbReference type="PROSITE" id="PS51766">
    <property type="entry name" value="DOCKERIN"/>
    <property type="match status" value="1"/>
</dbReference>
<protein>
    <submittedName>
        <fullName evidence="3">Leucine rich repeat-containing protein</fullName>
    </submittedName>
</protein>
<feature type="chain" id="PRO_5038467048" evidence="1">
    <location>
        <begin position="20"/>
        <end position="345"/>
    </location>
</feature>
<organism evidence="3 4">
    <name type="scientific">Ruminococcus albus</name>
    <dbReference type="NCBI Taxonomy" id="1264"/>
    <lineage>
        <taxon>Bacteria</taxon>
        <taxon>Bacillati</taxon>
        <taxon>Bacillota</taxon>
        <taxon>Clostridia</taxon>
        <taxon>Eubacteriales</taxon>
        <taxon>Oscillospiraceae</taxon>
        <taxon>Ruminococcus</taxon>
    </lineage>
</organism>
<dbReference type="PROSITE" id="PS00018">
    <property type="entry name" value="EF_HAND_1"/>
    <property type="match status" value="2"/>
</dbReference>
<dbReference type="InterPro" id="IPR016134">
    <property type="entry name" value="Dockerin_dom"/>
</dbReference>
<dbReference type="PANTHER" id="PTHR45661">
    <property type="entry name" value="SURFACE ANTIGEN"/>
    <property type="match status" value="1"/>
</dbReference>
<name>A0A1I1DAC5_RUMAL</name>
<dbReference type="InterPro" id="IPR036439">
    <property type="entry name" value="Dockerin_dom_sf"/>
</dbReference>
<dbReference type="InterPro" id="IPR002105">
    <property type="entry name" value="Dockerin_1_rpt"/>
</dbReference>
<proteinExistence type="predicted"/>
<dbReference type="InterPro" id="IPR026906">
    <property type="entry name" value="LRR_5"/>
</dbReference>
<dbReference type="Proteomes" id="UP000182192">
    <property type="component" value="Unassembled WGS sequence"/>
</dbReference>
<dbReference type="AlphaFoldDB" id="A0A1I1DAC5"/>